<keyword evidence="2" id="KW-0560">Oxidoreductase</keyword>
<evidence type="ECO:0000313" key="4">
    <source>
        <dbReference type="EMBL" id="KAJ5599270.1"/>
    </source>
</evidence>
<dbReference type="Proteomes" id="UP001216150">
    <property type="component" value="Unassembled WGS sequence"/>
</dbReference>
<dbReference type="GO" id="GO:0005739">
    <property type="term" value="C:mitochondrion"/>
    <property type="evidence" value="ECO:0007669"/>
    <property type="project" value="TreeGrafter"/>
</dbReference>
<dbReference type="PANTHER" id="PTHR43765">
    <property type="entry name" value="2-DEHYDROPANTOATE 2-REDUCTASE-RELATED"/>
    <property type="match status" value="1"/>
</dbReference>
<evidence type="ECO:0000256" key="2">
    <source>
        <dbReference type="ARBA" id="ARBA00023002"/>
    </source>
</evidence>
<comment type="caution">
    <text evidence="4">The sequence shown here is derived from an EMBL/GenBank/DDBJ whole genome shotgun (WGS) entry which is preliminary data.</text>
</comment>
<keyword evidence="5" id="KW-1185">Reference proteome</keyword>
<dbReference type="GO" id="GO:0008677">
    <property type="term" value="F:2-dehydropantoate 2-reductase activity"/>
    <property type="evidence" value="ECO:0007669"/>
    <property type="project" value="TreeGrafter"/>
</dbReference>
<accession>A0AAD6E247</accession>
<dbReference type="InterPro" id="IPR008927">
    <property type="entry name" value="6-PGluconate_DH-like_C_sf"/>
</dbReference>
<dbReference type="AlphaFoldDB" id="A0AAD6E247"/>
<dbReference type="GO" id="GO:0050661">
    <property type="term" value="F:NADP binding"/>
    <property type="evidence" value="ECO:0007669"/>
    <property type="project" value="TreeGrafter"/>
</dbReference>
<reference evidence="4 5" key="1">
    <citation type="journal article" date="2023" name="IMA Fungus">
        <title>Comparative genomic study of the Penicillium genus elucidates a diverse pangenome and 15 lateral gene transfer events.</title>
        <authorList>
            <person name="Petersen C."/>
            <person name="Sorensen T."/>
            <person name="Nielsen M.R."/>
            <person name="Sondergaard T.E."/>
            <person name="Sorensen J.L."/>
            <person name="Fitzpatrick D.A."/>
            <person name="Frisvad J.C."/>
            <person name="Nielsen K.L."/>
        </authorList>
    </citation>
    <scope>NUCLEOTIDE SEQUENCE [LARGE SCALE GENOMIC DNA]</scope>
    <source>
        <strain evidence="4 5">IBT 29057</strain>
    </source>
</reference>
<dbReference type="EMBL" id="JAQJAC010000001">
    <property type="protein sequence ID" value="KAJ5599270.1"/>
    <property type="molecule type" value="Genomic_DNA"/>
</dbReference>
<dbReference type="PANTHER" id="PTHR43765:SF2">
    <property type="entry name" value="2-DEHYDROPANTOATE 2-REDUCTASE"/>
    <property type="match status" value="1"/>
</dbReference>
<dbReference type="InterPro" id="IPR013328">
    <property type="entry name" value="6PGD_dom2"/>
</dbReference>
<gene>
    <name evidence="4" type="ORF">N7450_000337</name>
</gene>
<evidence type="ECO:0000256" key="1">
    <source>
        <dbReference type="ARBA" id="ARBA00022857"/>
    </source>
</evidence>
<dbReference type="SUPFAM" id="SSF48179">
    <property type="entry name" value="6-phosphogluconate dehydrogenase C-terminal domain-like"/>
    <property type="match status" value="1"/>
</dbReference>
<organism evidence="4 5">
    <name type="scientific">Penicillium hetheringtonii</name>
    <dbReference type="NCBI Taxonomy" id="911720"/>
    <lineage>
        <taxon>Eukaryota</taxon>
        <taxon>Fungi</taxon>
        <taxon>Dikarya</taxon>
        <taxon>Ascomycota</taxon>
        <taxon>Pezizomycotina</taxon>
        <taxon>Eurotiomycetes</taxon>
        <taxon>Eurotiomycetidae</taxon>
        <taxon>Eurotiales</taxon>
        <taxon>Aspergillaceae</taxon>
        <taxon>Penicillium</taxon>
    </lineage>
</organism>
<dbReference type="Gene3D" id="1.10.1040.10">
    <property type="entry name" value="N-(1-d-carboxylethyl)-l-norvaline Dehydrogenase, domain 2"/>
    <property type="match status" value="1"/>
</dbReference>
<dbReference type="InterPro" id="IPR050838">
    <property type="entry name" value="Ketopantoate_reductase"/>
</dbReference>
<dbReference type="Pfam" id="PF08546">
    <property type="entry name" value="ApbA_C"/>
    <property type="match status" value="1"/>
</dbReference>
<protein>
    <submittedName>
        <fullName evidence="4">2-dehydropantoate 2-reductase family protein</fullName>
    </submittedName>
</protein>
<evidence type="ECO:0000259" key="3">
    <source>
        <dbReference type="Pfam" id="PF08546"/>
    </source>
</evidence>
<proteinExistence type="predicted"/>
<dbReference type="InterPro" id="IPR013752">
    <property type="entry name" value="KPA_reductase"/>
</dbReference>
<name>A0AAD6E247_9EURO</name>
<keyword evidence="1" id="KW-0521">NADP</keyword>
<feature type="domain" description="Ketopantoate reductase C-terminal" evidence="3">
    <location>
        <begin position="5"/>
        <end position="79"/>
    </location>
</feature>
<sequence length="86" mass="9815">MRGSLLEEISQVVLALPELKGVPGVEERFSVERLESNVNMIIEKTAQPTCSMVWDLRAGRETEIKFINDPWSRMGRKYGGQNAHQR</sequence>
<evidence type="ECO:0000313" key="5">
    <source>
        <dbReference type="Proteomes" id="UP001216150"/>
    </source>
</evidence>